<dbReference type="SUPFAM" id="SSF51197">
    <property type="entry name" value="Clavaminate synthase-like"/>
    <property type="match status" value="2"/>
</dbReference>
<comment type="caution">
    <text evidence="7">The sequence shown here is derived from an EMBL/GenBank/DDBJ whole genome shotgun (WGS) entry which is preliminary data.</text>
</comment>
<comment type="similarity">
    <text evidence="1">Belongs to the iron/ascorbate-dependent oxidoreductase family.</text>
</comment>
<dbReference type="Pfam" id="PF14226">
    <property type="entry name" value="DIOX_N"/>
    <property type="match status" value="2"/>
</dbReference>
<dbReference type="Pfam" id="PF03171">
    <property type="entry name" value="2OG-FeII_Oxy"/>
    <property type="match status" value="1"/>
</dbReference>
<keyword evidence="8" id="KW-1185">Reference proteome</keyword>
<reference evidence="7 8" key="1">
    <citation type="submission" date="2020-09" db="EMBL/GenBank/DDBJ databases">
        <title>De no assembly of potato wild relative species, Solanum commersonii.</title>
        <authorList>
            <person name="Cho K."/>
        </authorList>
    </citation>
    <scope>NUCLEOTIDE SEQUENCE [LARGE SCALE GENOMIC DNA]</scope>
    <source>
        <strain evidence="7">LZ3.2</strain>
        <tissue evidence="7">Leaf</tissue>
    </source>
</reference>
<dbReference type="Gene3D" id="2.60.120.330">
    <property type="entry name" value="B-lactam Antibiotic, Isopenicillin N Synthase, Chain"/>
    <property type="match status" value="2"/>
</dbReference>
<dbReference type="GO" id="GO:0046872">
    <property type="term" value="F:metal ion binding"/>
    <property type="evidence" value="ECO:0007669"/>
    <property type="project" value="UniProtKB-KW"/>
</dbReference>
<gene>
    <name evidence="7" type="ORF">H5410_048569</name>
</gene>
<sequence>MSVAEDSQAKLAMDYDRSKEIKAFDDTKAGVKGLVDAGIVEILRMFIRPIDELAEELIQVKSTLQVPVIDISGLEVEDAHKKIVDEIREASEKWGFFQLINHGIPSSVLEGMVDGTRKFHEQDAELKKEYYSLDRTTRRVRYHSRIQLSQSKTANWRDSLNIARMVSGQIEPEEIPPVCRRAYVEYLKHVIKLGETLADLLSKALGLKPDHLKAMECAKRQGMACHYYPACPHPELTLGVDKHTDPSFFTILLQDQSGGLQVMHNNQWVNVEPIEQGLVVNIGDFLQILSNDKFVSINHRVVAKKVGPRISAACFFTGVFEPPKLYGPIKELISAENPPLYKEFIAGDYITKFFSKPLDISDSQAEIAMDYDQSKEIKAIDDPKAAVKGLADSGIVDIPRIFIRPPHELAEELNMCKSSTLQVSVVDLSSIEVEDRRKKIVDDIREASEDWGIFQLINHGAPSSVLEGMTDGTRKFHEQDAELKKEYYSHDRTTRRVRYQSNFQLIVSGQIEPEELPAVCRKTSVEYLNNVTKLGETHFDLLSKALGLKPDHLKAMECAKGQAMACHYYPACP</sequence>
<evidence type="ECO:0000259" key="6">
    <source>
        <dbReference type="PROSITE" id="PS51471"/>
    </source>
</evidence>
<dbReference type="PANTHER" id="PTHR10209:SF429">
    <property type="entry name" value="1-AMINOCYCLOPROPANE-1-CARBOXYLATE OXIDASE HOMOLOG 1-LIKE"/>
    <property type="match status" value="1"/>
</dbReference>
<accession>A0A9J5XKV3</accession>
<dbReference type="AlphaFoldDB" id="A0A9J5XKV3"/>
<protein>
    <recommendedName>
        <fullName evidence="6">Fe2OG dioxygenase domain-containing protein</fullName>
    </recommendedName>
</protein>
<dbReference type="GO" id="GO:0009805">
    <property type="term" value="P:coumarin biosynthetic process"/>
    <property type="evidence" value="ECO:0007669"/>
    <property type="project" value="UniProtKB-ARBA"/>
</dbReference>
<dbReference type="PANTHER" id="PTHR10209">
    <property type="entry name" value="OXIDOREDUCTASE, 2OG-FE II OXYGENASE FAMILY PROTEIN"/>
    <property type="match status" value="1"/>
</dbReference>
<dbReference type="InterPro" id="IPR027443">
    <property type="entry name" value="IPNS-like_sf"/>
</dbReference>
<dbReference type="Proteomes" id="UP000824120">
    <property type="component" value="Chromosome 9"/>
</dbReference>
<proteinExistence type="inferred from homology"/>
<dbReference type="PROSITE" id="PS51471">
    <property type="entry name" value="FE2OG_OXY"/>
    <property type="match status" value="1"/>
</dbReference>
<feature type="domain" description="Fe2OG dioxygenase" evidence="6">
    <location>
        <begin position="219"/>
        <end position="318"/>
    </location>
</feature>
<dbReference type="EMBL" id="JACXVP010000009">
    <property type="protein sequence ID" value="KAG5588135.1"/>
    <property type="molecule type" value="Genomic_DNA"/>
</dbReference>
<keyword evidence="2" id="KW-0479">Metal-binding</keyword>
<evidence type="ECO:0000313" key="7">
    <source>
        <dbReference type="EMBL" id="KAG5588135.1"/>
    </source>
</evidence>
<keyword evidence="5" id="KW-0408">Iron</keyword>
<dbReference type="FunFam" id="2.60.120.330:FF:000005">
    <property type="entry name" value="1-aminocyclopropane-1-carboxylate oxidase homolog 1"/>
    <property type="match status" value="1"/>
</dbReference>
<dbReference type="OrthoDB" id="288590at2759"/>
<evidence type="ECO:0000256" key="2">
    <source>
        <dbReference type="ARBA" id="ARBA00022723"/>
    </source>
</evidence>
<evidence type="ECO:0000256" key="1">
    <source>
        <dbReference type="ARBA" id="ARBA00008056"/>
    </source>
</evidence>
<evidence type="ECO:0000256" key="4">
    <source>
        <dbReference type="ARBA" id="ARBA00023002"/>
    </source>
</evidence>
<name>A0A9J5XKV3_SOLCO</name>
<evidence type="ECO:0000256" key="3">
    <source>
        <dbReference type="ARBA" id="ARBA00022896"/>
    </source>
</evidence>
<dbReference type="InterPro" id="IPR005123">
    <property type="entry name" value="Oxoglu/Fe-dep_dioxygenase_dom"/>
</dbReference>
<dbReference type="GO" id="GO:0002238">
    <property type="term" value="P:response to molecule of fungal origin"/>
    <property type="evidence" value="ECO:0007669"/>
    <property type="project" value="UniProtKB-ARBA"/>
</dbReference>
<dbReference type="GO" id="GO:0016706">
    <property type="term" value="F:2-oxoglutarate-dependent dioxygenase activity"/>
    <property type="evidence" value="ECO:0007669"/>
    <property type="project" value="UniProtKB-ARBA"/>
</dbReference>
<organism evidence="7 8">
    <name type="scientific">Solanum commersonii</name>
    <name type="common">Commerson's wild potato</name>
    <name type="synonym">Commerson's nightshade</name>
    <dbReference type="NCBI Taxonomy" id="4109"/>
    <lineage>
        <taxon>Eukaryota</taxon>
        <taxon>Viridiplantae</taxon>
        <taxon>Streptophyta</taxon>
        <taxon>Embryophyta</taxon>
        <taxon>Tracheophyta</taxon>
        <taxon>Spermatophyta</taxon>
        <taxon>Magnoliopsida</taxon>
        <taxon>eudicotyledons</taxon>
        <taxon>Gunneridae</taxon>
        <taxon>Pentapetalae</taxon>
        <taxon>asterids</taxon>
        <taxon>lamiids</taxon>
        <taxon>Solanales</taxon>
        <taxon>Solanaceae</taxon>
        <taxon>Solanoideae</taxon>
        <taxon>Solaneae</taxon>
        <taxon>Solanum</taxon>
    </lineage>
</organism>
<dbReference type="GO" id="GO:0031418">
    <property type="term" value="F:L-ascorbic acid binding"/>
    <property type="evidence" value="ECO:0007669"/>
    <property type="project" value="UniProtKB-KW"/>
</dbReference>
<dbReference type="InterPro" id="IPR026992">
    <property type="entry name" value="DIOX_N"/>
</dbReference>
<keyword evidence="3" id="KW-0847">Vitamin C</keyword>
<evidence type="ECO:0000313" key="8">
    <source>
        <dbReference type="Proteomes" id="UP000824120"/>
    </source>
</evidence>
<keyword evidence="4" id="KW-0560">Oxidoreductase</keyword>
<evidence type="ECO:0000256" key="5">
    <source>
        <dbReference type="ARBA" id="ARBA00023004"/>
    </source>
</evidence>
<dbReference type="InterPro" id="IPR044861">
    <property type="entry name" value="IPNS-like_FE2OG_OXY"/>
</dbReference>